<accession>A0A839K0F8</accession>
<dbReference type="RefSeq" id="WP_228352605.1">
    <property type="nucleotide sequence ID" value="NZ_JACEGA010000001.1"/>
</dbReference>
<evidence type="ECO:0000313" key="4">
    <source>
        <dbReference type="Proteomes" id="UP000574276"/>
    </source>
</evidence>
<keyword evidence="2" id="KW-0812">Transmembrane</keyword>
<keyword evidence="2" id="KW-1133">Transmembrane helix</keyword>
<feature type="compositionally biased region" description="Acidic residues" evidence="1">
    <location>
        <begin position="119"/>
        <end position="136"/>
    </location>
</feature>
<sequence>MPWCPKCKTEYQEGFTVCSDCKIDLVEELPEETNFIPFFQADNKMIADKLVKYFNYSELKTELQYDETNQVYIISVPAKKEKQAKKLYQAFYFVERERLANSKLTHSSTTSSDENNGSDNDEIGVDISDDNNEADDSTNTVPDDMVAESSPLPYEEASASSLDEFAYDAEIPEADDTGMDDNQSSSSYVMKADQYKDLAGTVWVFLFFGIAGLIFVILNLVGILSLFKGWIPNLVLGALFLFFLYIAISTQKKAKSVQAEIEAEEKLTEEINSWLEQNLNESFIQSLRDENISDELNYIKLTDTVKEMLINEFGSQNLAYLDRLIEEFYNKTYDTPEK</sequence>
<dbReference type="Proteomes" id="UP000574276">
    <property type="component" value="Unassembled WGS sequence"/>
</dbReference>
<keyword evidence="4" id="KW-1185">Reference proteome</keyword>
<protein>
    <submittedName>
        <fullName evidence="3">Uncharacterized protein</fullName>
    </submittedName>
</protein>
<reference evidence="3 4" key="1">
    <citation type="submission" date="2020-07" db="EMBL/GenBank/DDBJ databases">
        <title>Characterization and genome sequencing of isolate MD1, a novel member within the family Lachnospiraceae.</title>
        <authorList>
            <person name="Rettenmaier R."/>
            <person name="Di Bello L."/>
            <person name="Zinser C."/>
            <person name="Scheitz K."/>
            <person name="Liebl W."/>
            <person name="Zverlov V."/>
        </authorList>
    </citation>
    <scope>NUCLEOTIDE SEQUENCE [LARGE SCALE GENOMIC DNA]</scope>
    <source>
        <strain evidence="3 4">MD1</strain>
    </source>
</reference>
<dbReference type="EMBL" id="JACEGA010000001">
    <property type="protein sequence ID" value="MBB2182917.1"/>
    <property type="molecule type" value="Genomic_DNA"/>
</dbReference>
<gene>
    <name evidence="3" type="ORF">H0486_08510</name>
</gene>
<comment type="caution">
    <text evidence="3">The sequence shown here is derived from an EMBL/GenBank/DDBJ whole genome shotgun (WGS) entry which is preliminary data.</text>
</comment>
<evidence type="ECO:0000256" key="1">
    <source>
        <dbReference type="SAM" id="MobiDB-lite"/>
    </source>
</evidence>
<feature type="compositionally biased region" description="Polar residues" evidence="1">
    <location>
        <begin position="103"/>
        <end position="118"/>
    </location>
</feature>
<dbReference type="AlphaFoldDB" id="A0A839K0F8"/>
<organism evidence="3 4">
    <name type="scientific">Variimorphobacter saccharofermentans</name>
    <dbReference type="NCBI Taxonomy" id="2755051"/>
    <lineage>
        <taxon>Bacteria</taxon>
        <taxon>Bacillati</taxon>
        <taxon>Bacillota</taxon>
        <taxon>Clostridia</taxon>
        <taxon>Lachnospirales</taxon>
        <taxon>Lachnospiraceae</taxon>
        <taxon>Variimorphobacter</taxon>
    </lineage>
</organism>
<feature type="region of interest" description="Disordered" evidence="1">
    <location>
        <begin position="103"/>
        <end position="148"/>
    </location>
</feature>
<feature type="transmembrane region" description="Helical" evidence="2">
    <location>
        <begin position="230"/>
        <end position="248"/>
    </location>
</feature>
<keyword evidence="2" id="KW-0472">Membrane</keyword>
<name>A0A839K0F8_9FIRM</name>
<proteinExistence type="predicted"/>
<feature type="transmembrane region" description="Helical" evidence="2">
    <location>
        <begin position="200"/>
        <end position="224"/>
    </location>
</feature>
<evidence type="ECO:0000256" key="2">
    <source>
        <dbReference type="SAM" id="Phobius"/>
    </source>
</evidence>
<evidence type="ECO:0000313" key="3">
    <source>
        <dbReference type="EMBL" id="MBB2182917.1"/>
    </source>
</evidence>